<reference evidence="2" key="1">
    <citation type="submission" date="2022-11" db="EMBL/GenBank/DDBJ databases">
        <title>Centuries of genome instability and evolution in soft-shell clam transmissible cancer (bioRxiv).</title>
        <authorList>
            <person name="Hart S.F.M."/>
            <person name="Yonemitsu M.A."/>
            <person name="Giersch R.M."/>
            <person name="Beal B.F."/>
            <person name="Arriagada G."/>
            <person name="Davis B.W."/>
            <person name="Ostrander E.A."/>
            <person name="Goff S.P."/>
            <person name="Metzger M.J."/>
        </authorList>
    </citation>
    <scope>NUCLEOTIDE SEQUENCE</scope>
    <source>
        <strain evidence="2">MELC-2E11</strain>
        <tissue evidence="2">Siphon/mantle</tissue>
    </source>
</reference>
<sequence length="92" mass="10103">MKAENYVELSDVAVGINDRTTFDDPNGEQQASGYEEHEDKENVSVCNNEYSSLLYKIDDVPPFAVMITVAIQVADLPIGVFNLLGPADGHEE</sequence>
<name>A0ABY7FRZ7_MYAAR</name>
<accession>A0ABY7FRZ7</accession>
<evidence type="ECO:0000256" key="1">
    <source>
        <dbReference type="SAM" id="MobiDB-lite"/>
    </source>
</evidence>
<dbReference type="Proteomes" id="UP001164746">
    <property type="component" value="Chromosome 13"/>
</dbReference>
<organism evidence="2 3">
    <name type="scientific">Mya arenaria</name>
    <name type="common">Soft-shell clam</name>
    <dbReference type="NCBI Taxonomy" id="6604"/>
    <lineage>
        <taxon>Eukaryota</taxon>
        <taxon>Metazoa</taxon>
        <taxon>Spiralia</taxon>
        <taxon>Lophotrochozoa</taxon>
        <taxon>Mollusca</taxon>
        <taxon>Bivalvia</taxon>
        <taxon>Autobranchia</taxon>
        <taxon>Heteroconchia</taxon>
        <taxon>Euheterodonta</taxon>
        <taxon>Imparidentia</taxon>
        <taxon>Neoheterodontei</taxon>
        <taxon>Myida</taxon>
        <taxon>Myoidea</taxon>
        <taxon>Myidae</taxon>
        <taxon>Mya</taxon>
    </lineage>
</organism>
<evidence type="ECO:0000313" key="2">
    <source>
        <dbReference type="EMBL" id="WAR23558.1"/>
    </source>
</evidence>
<dbReference type="EMBL" id="CP111024">
    <property type="protein sequence ID" value="WAR23558.1"/>
    <property type="molecule type" value="Genomic_DNA"/>
</dbReference>
<keyword evidence="3" id="KW-1185">Reference proteome</keyword>
<protein>
    <submittedName>
        <fullName evidence="2">Uncharacterized protein</fullName>
    </submittedName>
</protein>
<proteinExistence type="predicted"/>
<feature type="region of interest" description="Disordered" evidence="1">
    <location>
        <begin position="17"/>
        <end position="43"/>
    </location>
</feature>
<evidence type="ECO:0000313" key="3">
    <source>
        <dbReference type="Proteomes" id="UP001164746"/>
    </source>
</evidence>
<gene>
    <name evidence="2" type="ORF">MAR_037227</name>
</gene>